<dbReference type="AlphaFoldDB" id="A0A1H3CFT7"/>
<evidence type="ECO:0000256" key="1">
    <source>
        <dbReference type="SAM" id="MobiDB-lite"/>
    </source>
</evidence>
<reference evidence="3" key="1">
    <citation type="submission" date="2016-10" db="EMBL/GenBank/DDBJ databases">
        <authorList>
            <person name="Varghese N."/>
            <person name="Submissions S."/>
        </authorList>
    </citation>
    <scope>NUCLEOTIDE SEQUENCE [LARGE SCALE GENOMIC DNA]</scope>
    <source>
        <strain evidence="3">DSM 29303</strain>
    </source>
</reference>
<feature type="region of interest" description="Disordered" evidence="1">
    <location>
        <begin position="196"/>
        <end position="247"/>
    </location>
</feature>
<gene>
    <name evidence="2" type="ORF">SAMN05444276_10883</name>
</gene>
<proteinExistence type="predicted"/>
<protein>
    <submittedName>
        <fullName evidence="2">Uncharacterized protein</fullName>
    </submittedName>
</protein>
<dbReference type="Proteomes" id="UP000182944">
    <property type="component" value="Unassembled WGS sequence"/>
</dbReference>
<feature type="region of interest" description="Disordered" evidence="1">
    <location>
        <begin position="1"/>
        <end position="56"/>
    </location>
</feature>
<evidence type="ECO:0000313" key="2">
    <source>
        <dbReference type="EMBL" id="SDX52768.1"/>
    </source>
</evidence>
<dbReference type="EMBL" id="FNNA01000008">
    <property type="protein sequence ID" value="SDX52768.1"/>
    <property type="molecule type" value="Genomic_DNA"/>
</dbReference>
<feature type="compositionally biased region" description="Basic and acidic residues" evidence="1">
    <location>
        <begin position="196"/>
        <end position="210"/>
    </location>
</feature>
<keyword evidence="3" id="KW-1185">Reference proteome</keyword>
<accession>A0A1H3CFT7</accession>
<feature type="compositionally biased region" description="Gly residues" evidence="1">
    <location>
        <begin position="15"/>
        <end position="25"/>
    </location>
</feature>
<sequence length="247" mass="26493">MRQPGHDAKRRVGGARIGSSGGGMVGAVRHRPIGSQGMQQCQRPEQSVRGGSQRSALPAIRLRLHLSGREAIKTGQSMNGRSAVRGWAQMCPRGPGLERPLSPTRTALSAPAAVTPAVGDAALHQAGCAHREDCCSLLFGVSSNPMDGRSQDSQRLAFATIADHLAAQDEHFADRVARGGYRLDARGGRRLTLEMRPTARCEPPHPERRRPPLIPPRKAPTNPTIPRRAMGWNRSVAIGSRHAASST</sequence>
<name>A0A1H3CFT7_9RHOB</name>
<evidence type="ECO:0000313" key="3">
    <source>
        <dbReference type="Proteomes" id="UP000182944"/>
    </source>
</evidence>
<organism evidence="2 3">
    <name type="scientific">Paracoccus sanguinis</name>
    <dbReference type="NCBI Taxonomy" id="1545044"/>
    <lineage>
        <taxon>Bacteria</taxon>
        <taxon>Pseudomonadati</taxon>
        <taxon>Pseudomonadota</taxon>
        <taxon>Alphaproteobacteria</taxon>
        <taxon>Rhodobacterales</taxon>
        <taxon>Paracoccaceae</taxon>
        <taxon>Paracoccus</taxon>
    </lineage>
</organism>
<feature type="compositionally biased region" description="Polar residues" evidence="1">
    <location>
        <begin position="36"/>
        <end position="55"/>
    </location>
</feature>
<dbReference type="STRING" id="1545044.SAMN05444276_10883"/>